<feature type="region of interest" description="Disordered" evidence="1">
    <location>
        <begin position="623"/>
        <end position="707"/>
    </location>
</feature>
<feature type="compositionally biased region" description="Acidic residues" evidence="1">
    <location>
        <begin position="884"/>
        <end position="894"/>
    </location>
</feature>
<feature type="compositionally biased region" description="Low complexity" evidence="1">
    <location>
        <begin position="636"/>
        <end position="655"/>
    </location>
</feature>
<gene>
    <name evidence="3" type="ORF">LNINA_LOCUS2203</name>
</gene>
<accession>A0AAV1J0A9</accession>
<feature type="region of interest" description="Disordered" evidence="1">
    <location>
        <begin position="722"/>
        <end position="784"/>
    </location>
</feature>
<dbReference type="EMBL" id="CAVLEF010000003">
    <property type="protein sequence ID" value="CAK1542292.1"/>
    <property type="molecule type" value="Genomic_DNA"/>
</dbReference>
<feature type="signal peptide" evidence="2">
    <location>
        <begin position="1"/>
        <end position="20"/>
    </location>
</feature>
<feature type="region of interest" description="Disordered" evidence="1">
    <location>
        <begin position="872"/>
        <end position="897"/>
    </location>
</feature>
<reference evidence="3 4" key="1">
    <citation type="submission" date="2023-11" db="EMBL/GenBank/DDBJ databases">
        <authorList>
            <person name="Okamura Y."/>
        </authorList>
    </citation>
    <scope>NUCLEOTIDE SEQUENCE [LARGE SCALE GENOMIC DNA]</scope>
</reference>
<evidence type="ECO:0000256" key="1">
    <source>
        <dbReference type="SAM" id="MobiDB-lite"/>
    </source>
</evidence>
<feature type="compositionally biased region" description="Acidic residues" evidence="1">
    <location>
        <begin position="1031"/>
        <end position="1078"/>
    </location>
</feature>
<feature type="region of interest" description="Disordered" evidence="1">
    <location>
        <begin position="486"/>
        <end position="508"/>
    </location>
</feature>
<feature type="region of interest" description="Disordered" evidence="1">
    <location>
        <begin position="842"/>
        <end position="861"/>
    </location>
</feature>
<feature type="compositionally biased region" description="Basic residues" evidence="1">
    <location>
        <begin position="536"/>
        <end position="556"/>
    </location>
</feature>
<evidence type="ECO:0000313" key="3">
    <source>
        <dbReference type="EMBL" id="CAK1542292.1"/>
    </source>
</evidence>
<keyword evidence="4" id="KW-1185">Reference proteome</keyword>
<feature type="compositionally biased region" description="Polar residues" evidence="1">
    <location>
        <begin position="953"/>
        <end position="963"/>
    </location>
</feature>
<feature type="chain" id="PRO_5043998899" evidence="2">
    <location>
        <begin position="21"/>
        <end position="1105"/>
    </location>
</feature>
<feature type="compositionally biased region" description="Basic and acidic residues" evidence="1">
    <location>
        <begin position="1079"/>
        <end position="1091"/>
    </location>
</feature>
<feature type="region of interest" description="Disordered" evidence="1">
    <location>
        <begin position="536"/>
        <end position="560"/>
    </location>
</feature>
<evidence type="ECO:0000313" key="4">
    <source>
        <dbReference type="Proteomes" id="UP001497472"/>
    </source>
</evidence>
<feature type="compositionally biased region" description="Polar residues" evidence="1">
    <location>
        <begin position="774"/>
        <end position="784"/>
    </location>
</feature>
<feature type="compositionally biased region" description="Low complexity" evidence="1">
    <location>
        <begin position="723"/>
        <end position="773"/>
    </location>
</feature>
<proteinExistence type="predicted"/>
<name>A0AAV1J0A9_9NEOP</name>
<feature type="region of interest" description="Disordered" evidence="1">
    <location>
        <begin position="370"/>
        <end position="399"/>
    </location>
</feature>
<organism evidence="3 4">
    <name type="scientific">Leptosia nina</name>
    <dbReference type="NCBI Taxonomy" id="320188"/>
    <lineage>
        <taxon>Eukaryota</taxon>
        <taxon>Metazoa</taxon>
        <taxon>Ecdysozoa</taxon>
        <taxon>Arthropoda</taxon>
        <taxon>Hexapoda</taxon>
        <taxon>Insecta</taxon>
        <taxon>Pterygota</taxon>
        <taxon>Neoptera</taxon>
        <taxon>Endopterygota</taxon>
        <taxon>Lepidoptera</taxon>
        <taxon>Glossata</taxon>
        <taxon>Ditrysia</taxon>
        <taxon>Papilionoidea</taxon>
        <taxon>Pieridae</taxon>
        <taxon>Pierinae</taxon>
        <taxon>Leptosia</taxon>
    </lineage>
</organism>
<protein>
    <submittedName>
        <fullName evidence="3">Uncharacterized protein</fullName>
    </submittedName>
</protein>
<comment type="caution">
    <text evidence="3">The sequence shown here is derived from an EMBL/GenBank/DDBJ whole genome shotgun (WGS) entry which is preliminary data.</text>
</comment>
<feature type="region of interest" description="Disordered" evidence="1">
    <location>
        <begin position="946"/>
        <end position="968"/>
    </location>
</feature>
<feature type="region of interest" description="Disordered" evidence="1">
    <location>
        <begin position="1020"/>
        <end position="1105"/>
    </location>
</feature>
<keyword evidence="2" id="KW-0732">Signal</keyword>
<feature type="region of interest" description="Disordered" evidence="1">
    <location>
        <begin position="282"/>
        <end position="304"/>
    </location>
</feature>
<sequence>MRSALLCVLFTLIIHKGTRGDDFRPTPIPLDEWHPTKRDESAGTLHEVIKTESPPSVAAVPAHYWEDALRHSVYLTLVRDKIDALIAQGDVISPNSKLDQTVSKEVDDHDLWEKIKKAPFERLQSDEVNSMGDVAIMAKGRLLENESGFRFTEDNRTQDNCNNERCAEGVKAFWSVKRVRQRDQETSPGKYHYELTFSVVSQIPKKQKKPYENPIRTFTVRETSPDRKIELPQENRKYDVPQFQAARPHRAIWFHKNIVPIPPHTRRPPYRGLDRIFSSIFSDDDDTSYDQPQPKYRSNSGPYQYSKIGHAGPSFDYHGQKKPIAYPYKQSQPYKYVRPPLQAPPAGPLQHHYLDYDSSPIINGNPYSPHDSRVSPTQTVKTTRPAVLPTPLPITPPQKDQIFDLGSPMLIESAENSENITRFTEMNVVHKNPTKMKPTSLKGHFPEHIRPPVYNAPPGVFVTMDKKPFKPMPPLKLVHNAKPHRVNKPVDFRPSPQVHDSQSPGSDPLFETAFRPITVNYADISTTERIELTHVKKGNNKQRKTTNKKPSKKHQNIKSNRVTTPVPDIITAQSNVEDELEELNWANVLSAFTKTTPMVLPTEKLVPIETTTSFLDNSTTVAATTPKKPKDISEATTESTTTTTYTNRITTSTTLRPKKRTRPPPKFTKQDKFKKHKRITTPPTFDVPDRSIVRKPSTDPPSSASTTARGIYKSFWDAKNNKTHATSSTTTTTSTSTVRPTTTKTVSTTIKQVSTTPLHSTTTFLPRETPTTPKSDVTVSTTSLPRSRNRFRQSTLFYKGTSVKHDKWSFRNNGTSQPEKNYRRTSNFQGYVTSTTPFSSQKVTEPITSSTVATEGTSTTEKTVINKSVEKLENNRILPSDTNNENETENDEEETRDHSEYIFDHSTATNYNSNEVIGLDATTTEIIPPQFDSPKNKTKCKKKRLNATIEVPESSTEQSTPKSTTEDSTDDIFEQLFGFNLNSESSTPKDMSQQELLEVGSSHHASFLRADDDLTDFMAEFNKKHKRPDPSSEEDYEEGDEDDDNNDDDDEDDDDQRSDEESGDDEGDEPSQLEDGEEKESSRDSRYESYDLGRPYSFLELMAME</sequence>
<evidence type="ECO:0000256" key="2">
    <source>
        <dbReference type="SAM" id="SignalP"/>
    </source>
</evidence>
<dbReference type="Proteomes" id="UP001497472">
    <property type="component" value="Unassembled WGS sequence"/>
</dbReference>
<dbReference type="AlphaFoldDB" id="A0AAV1J0A9"/>